<dbReference type="EMBL" id="BMLK01000016">
    <property type="protein sequence ID" value="GGN55893.1"/>
    <property type="molecule type" value="Genomic_DNA"/>
</dbReference>
<evidence type="ECO:0000256" key="4">
    <source>
        <dbReference type="ARBA" id="ARBA00022801"/>
    </source>
</evidence>
<dbReference type="HAMAP" id="MF_00265">
    <property type="entry name" value="VapC_Nob1"/>
    <property type="match status" value="1"/>
</dbReference>
<keyword evidence="2 5" id="KW-0540">Nuclease</keyword>
<dbReference type="CDD" id="cd18682">
    <property type="entry name" value="PIN_VapC-like"/>
    <property type="match status" value="1"/>
</dbReference>
<keyword evidence="3 5" id="KW-0479">Metal-binding</keyword>
<evidence type="ECO:0000256" key="2">
    <source>
        <dbReference type="ARBA" id="ARBA00022722"/>
    </source>
</evidence>
<sequence>MADKILDTSVLAAFVLGEPHDVDENELLAGACMSAVNLAEFRAVLAKNGVADETIAATVRDFAFKILPFGEAEADIVGRLIGPARKLNIGLGDCACIATGQIEGLTIWTADRDWLKLEAPGAEIKLIRNQT</sequence>
<evidence type="ECO:0000256" key="5">
    <source>
        <dbReference type="HAMAP-Rule" id="MF_00265"/>
    </source>
</evidence>
<comment type="cofactor">
    <cofactor evidence="5">
        <name>Mg(2+)</name>
        <dbReference type="ChEBI" id="CHEBI:18420"/>
    </cofactor>
</comment>
<evidence type="ECO:0000256" key="1">
    <source>
        <dbReference type="ARBA" id="ARBA00022649"/>
    </source>
</evidence>
<feature type="binding site" evidence="5">
    <location>
        <position position="93"/>
    </location>
    <ligand>
        <name>Mg(2+)</name>
        <dbReference type="ChEBI" id="CHEBI:18420"/>
    </ligand>
</feature>
<dbReference type="InterPro" id="IPR029060">
    <property type="entry name" value="PIN-like_dom_sf"/>
</dbReference>
<reference evidence="8" key="1">
    <citation type="journal article" date="2019" name="Int. J. Syst. Evol. Microbiol.">
        <title>The Global Catalogue of Microorganisms (GCM) 10K type strain sequencing project: providing services to taxonomists for standard genome sequencing and annotation.</title>
        <authorList>
            <consortium name="The Broad Institute Genomics Platform"/>
            <consortium name="The Broad Institute Genome Sequencing Center for Infectious Disease"/>
            <person name="Wu L."/>
            <person name="Ma J."/>
        </authorList>
    </citation>
    <scope>NUCLEOTIDE SEQUENCE [LARGE SCALE GENOMIC DNA]</scope>
    <source>
        <strain evidence="8">CGMCC 1.6784</strain>
    </source>
</reference>
<keyword evidence="1 5" id="KW-1277">Toxin-antitoxin system</keyword>
<dbReference type="EC" id="3.1.-.-" evidence="5"/>
<keyword evidence="8" id="KW-1185">Reference proteome</keyword>
<evidence type="ECO:0000313" key="7">
    <source>
        <dbReference type="EMBL" id="GGN55893.1"/>
    </source>
</evidence>
<feature type="binding site" evidence="5">
    <location>
        <position position="7"/>
    </location>
    <ligand>
        <name>Mg(2+)</name>
        <dbReference type="ChEBI" id="CHEBI:18420"/>
    </ligand>
</feature>
<comment type="caution">
    <text evidence="7">The sequence shown here is derived from an EMBL/GenBank/DDBJ whole genome shotgun (WGS) entry which is preliminary data.</text>
</comment>
<keyword evidence="4 5" id="KW-0378">Hydrolase</keyword>
<protein>
    <recommendedName>
        <fullName evidence="5">Ribonuclease VapC</fullName>
        <shortName evidence="5">RNase VapC</shortName>
        <ecNumber evidence="5">3.1.-.-</ecNumber>
    </recommendedName>
    <alternativeName>
        <fullName evidence="5">Toxin VapC</fullName>
    </alternativeName>
</protein>
<accession>A0ABQ2JSM1</accession>
<dbReference type="InterPro" id="IPR022907">
    <property type="entry name" value="VapC_family"/>
</dbReference>
<feature type="domain" description="PIN" evidence="6">
    <location>
        <begin position="5"/>
        <end position="117"/>
    </location>
</feature>
<gene>
    <name evidence="5" type="primary">vapC</name>
    <name evidence="7" type="ORF">GCM10011349_33040</name>
</gene>
<dbReference type="Proteomes" id="UP000605099">
    <property type="component" value="Unassembled WGS sequence"/>
</dbReference>
<comment type="similarity">
    <text evidence="5">Belongs to the PINc/VapC protein family.</text>
</comment>
<evidence type="ECO:0000259" key="6">
    <source>
        <dbReference type="Pfam" id="PF01850"/>
    </source>
</evidence>
<evidence type="ECO:0000256" key="3">
    <source>
        <dbReference type="ARBA" id="ARBA00022723"/>
    </source>
</evidence>
<dbReference type="Pfam" id="PF01850">
    <property type="entry name" value="PIN"/>
    <property type="match status" value="1"/>
</dbReference>
<organism evidence="7 8">
    <name type="scientific">Novosphingobium indicum</name>
    <dbReference type="NCBI Taxonomy" id="462949"/>
    <lineage>
        <taxon>Bacteria</taxon>
        <taxon>Pseudomonadati</taxon>
        <taxon>Pseudomonadota</taxon>
        <taxon>Alphaproteobacteria</taxon>
        <taxon>Sphingomonadales</taxon>
        <taxon>Sphingomonadaceae</taxon>
        <taxon>Novosphingobium</taxon>
    </lineage>
</organism>
<name>A0ABQ2JSM1_9SPHN</name>
<dbReference type="InterPro" id="IPR002716">
    <property type="entry name" value="PIN_dom"/>
</dbReference>
<comment type="function">
    <text evidence="5">Toxic component of a toxin-antitoxin (TA) system. An RNase.</text>
</comment>
<dbReference type="Gene3D" id="3.40.50.1010">
    <property type="entry name" value="5'-nuclease"/>
    <property type="match status" value="1"/>
</dbReference>
<dbReference type="SUPFAM" id="SSF88723">
    <property type="entry name" value="PIN domain-like"/>
    <property type="match status" value="1"/>
</dbReference>
<proteinExistence type="inferred from homology"/>
<evidence type="ECO:0000313" key="8">
    <source>
        <dbReference type="Proteomes" id="UP000605099"/>
    </source>
</evidence>
<keyword evidence="5" id="KW-0460">Magnesium</keyword>
<keyword evidence="5" id="KW-0800">Toxin</keyword>